<reference evidence="1" key="1">
    <citation type="submission" date="2018-05" db="EMBL/GenBank/DDBJ databases">
        <authorList>
            <person name="Lanie J.A."/>
            <person name="Ng W.-L."/>
            <person name="Kazmierczak K.M."/>
            <person name="Andrzejewski T.M."/>
            <person name="Davidsen T.M."/>
            <person name="Wayne K.J."/>
            <person name="Tettelin H."/>
            <person name="Glass J.I."/>
            <person name="Rusch D."/>
            <person name="Podicherti R."/>
            <person name="Tsui H.-C.T."/>
            <person name="Winkler M.E."/>
        </authorList>
    </citation>
    <scope>NUCLEOTIDE SEQUENCE</scope>
</reference>
<proteinExistence type="predicted"/>
<sequence length="238" mass="26135">VPITSVGDLEGYGVMNKIEQERLKERSLQAFKDIYGQAIGSGQVAEYIGKTGLDVLKGADLLANVATQYKSSVEYADNSIAKSLRDVARVHFADLGTRVFYTNHGGYDTHANEMPTHPKLLSDLSGAISDFMDDLKEHDAADDVAILVFTEFGRRMRDNGSGTDHGSGGGAFLIGNNVKGGLYSEYPSLNPNDWEHGEDLKHTIDFRGIYGTVLEQWLGLDAKPIVKGEFEQIKPFYI</sequence>
<organism evidence="1">
    <name type="scientific">marine metagenome</name>
    <dbReference type="NCBI Taxonomy" id="408172"/>
    <lineage>
        <taxon>unclassified sequences</taxon>
        <taxon>metagenomes</taxon>
        <taxon>ecological metagenomes</taxon>
    </lineage>
</organism>
<dbReference type="PANTHER" id="PTHR43737">
    <property type="entry name" value="BLL7424 PROTEIN"/>
    <property type="match status" value="1"/>
</dbReference>
<gene>
    <name evidence="1" type="ORF">METZ01_LOCUS324885</name>
</gene>
<dbReference type="Pfam" id="PF07394">
    <property type="entry name" value="DUF1501"/>
    <property type="match status" value="1"/>
</dbReference>
<accession>A0A382PJC2</accession>
<protein>
    <recommendedName>
        <fullName evidence="2">DUF1501 domain-containing protein</fullName>
    </recommendedName>
</protein>
<feature type="non-terminal residue" evidence="1">
    <location>
        <position position="1"/>
    </location>
</feature>
<dbReference type="AlphaFoldDB" id="A0A382PJC2"/>
<dbReference type="PANTHER" id="PTHR43737:SF1">
    <property type="entry name" value="DUF1501 DOMAIN-CONTAINING PROTEIN"/>
    <property type="match status" value="1"/>
</dbReference>
<dbReference type="EMBL" id="UINC01106988">
    <property type="protein sequence ID" value="SVC72031.1"/>
    <property type="molecule type" value="Genomic_DNA"/>
</dbReference>
<dbReference type="InterPro" id="IPR010869">
    <property type="entry name" value="DUF1501"/>
</dbReference>
<name>A0A382PJC2_9ZZZZ</name>
<evidence type="ECO:0008006" key="2">
    <source>
        <dbReference type="Google" id="ProtNLM"/>
    </source>
</evidence>
<evidence type="ECO:0000313" key="1">
    <source>
        <dbReference type="EMBL" id="SVC72031.1"/>
    </source>
</evidence>